<dbReference type="SUPFAM" id="SSF50156">
    <property type="entry name" value="PDZ domain-like"/>
    <property type="match status" value="1"/>
</dbReference>
<feature type="domain" description="PDZ" evidence="7">
    <location>
        <begin position="115"/>
        <end position="196"/>
    </location>
</feature>
<dbReference type="PANTHER" id="PTHR32060:SF30">
    <property type="entry name" value="CARBOXY-TERMINAL PROCESSING PROTEASE CTPA"/>
    <property type="match status" value="1"/>
</dbReference>
<organism evidence="8 9">
    <name type="scientific">Parasphaerochaeta coccoides (strain ATCC BAA-1237 / DSM 17374 / SPN1)</name>
    <name type="common">Sphaerochaeta coccoides</name>
    <dbReference type="NCBI Taxonomy" id="760011"/>
    <lineage>
        <taxon>Bacteria</taxon>
        <taxon>Pseudomonadati</taxon>
        <taxon>Spirochaetota</taxon>
        <taxon>Spirochaetia</taxon>
        <taxon>Spirochaetales</taxon>
        <taxon>Sphaerochaetaceae</taxon>
        <taxon>Parasphaerochaeta</taxon>
    </lineage>
</organism>
<reference evidence="8 9" key="2">
    <citation type="journal article" date="2012" name="Stand. Genomic Sci.">
        <title>Complete genome sequence of the termite hindgut bacterium Spirochaeta coccoides type strain (SPN1(T)), reclassification in the genus Sphaerochaeta as Sphaerochaeta coccoides comb. nov. and emendations of the family Spirochaetaceae and the genus Sphaerochaeta.</title>
        <authorList>
            <person name="Abt B."/>
            <person name="Han C."/>
            <person name="Scheuner C."/>
            <person name="Lu M."/>
            <person name="Lapidus A."/>
            <person name="Nolan M."/>
            <person name="Lucas S."/>
            <person name="Hammon N."/>
            <person name="Deshpande S."/>
            <person name="Cheng J.F."/>
            <person name="Tapia R."/>
            <person name="Goodwin L.A."/>
            <person name="Pitluck S."/>
            <person name="Liolios K."/>
            <person name="Pagani I."/>
            <person name="Ivanova N."/>
            <person name="Mavromatis K."/>
            <person name="Mikhailova N."/>
            <person name="Huntemann M."/>
            <person name="Pati A."/>
            <person name="Chen A."/>
            <person name="Palaniappan K."/>
            <person name="Land M."/>
            <person name="Hauser L."/>
            <person name="Brambilla E.M."/>
            <person name="Rohde M."/>
            <person name="Spring S."/>
            <person name="Gronow S."/>
            <person name="Goker M."/>
            <person name="Woyke T."/>
            <person name="Bristow J."/>
            <person name="Eisen J.A."/>
            <person name="Markowitz V."/>
            <person name="Hugenholtz P."/>
            <person name="Kyrpides N.C."/>
            <person name="Klenk H.P."/>
            <person name="Detter J.C."/>
        </authorList>
    </citation>
    <scope>NUCLEOTIDE SEQUENCE [LARGE SCALE GENOMIC DNA]</scope>
    <source>
        <strain evidence="9">ATCC BAA-1237 / DSM 17374 / SPN1</strain>
    </source>
</reference>
<dbReference type="PROSITE" id="PS50106">
    <property type="entry name" value="PDZ"/>
    <property type="match status" value="1"/>
</dbReference>
<dbReference type="SMART" id="SM00245">
    <property type="entry name" value="TSPc"/>
    <property type="match status" value="1"/>
</dbReference>
<dbReference type="RefSeq" id="WP_013740426.1">
    <property type="nucleotide sequence ID" value="NC_015436.1"/>
</dbReference>
<comment type="similarity">
    <text evidence="1 5">Belongs to the peptidase S41A family.</text>
</comment>
<dbReference type="CDD" id="cd07560">
    <property type="entry name" value="Peptidase_S41_CPP"/>
    <property type="match status" value="1"/>
</dbReference>
<dbReference type="Proteomes" id="UP000007939">
    <property type="component" value="Chromosome"/>
</dbReference>
<keyword evidence="6" id="KW-0732">Signal</keyword>
<evidence type="ECO:0000259" key="7">
    <source>
        <dbReference type="PROSITE" id="PS50106"/>
    </source>
</evidence>
<evidence type="ECO:0000256" key="3">
    <source>
        <dbReference type="ARBA" id="ARBA00022801"/>
    </source>
</evidence>
<feature type="chain" id="PRO_5003313893" evidence="6">
    <location>
        <begin position="24"/>
        <end position="479"/>
    </location>
</feature>
<protein>
    <submittedName>
        <fullName evidence="8">Carboxyl-terminal protease</fullName>
    </submittedName>
</protein>
<dbReference type="InterPro" id="IPR036034">
    <property type="entry name" value="PDZ_sf"/>
</dbReference>
<keyword evidence="2 5" id="KW-0645">Protease</keyword>
<dbReference type="Pfam" id="PF03572">
    <property type="entry name" value="Peptidase_S41"/>
    <property type="match status" value="1"/>
</dbReference>
<reference evidence="9" key="1">
    <citation type="submission" date="2011-04" db="EMBL/GenBank/DDBJ databases">
        <title>The complete genome of Spirochaeta coccoides DSM 17374.</title>
        <authorList>
            <person name="Lucas S."/>
            <person name="Copeland A."/>
            <person name="Lapidus A."/>
            <person name="Bruce D."/>
            <person name="Goodwin L."/>
            <person name="Pitluck S."/>
            <person name="Peters L."/>
            <person name="Kyrpides N."/>
            <person name="Mavromatis K."/>
            <person name="Pagani I."/>
            <person name="Ivanova N."/>
            <person name="Ovchinnikova G."/>
            <person name="Lu M."/>
            <person name="Detter J.C."/>
            <person name="Tapia R."/>
            <person name="Han C."/>
            <person name="Land M."/>
            <person name="Hauser L."/>
            <person name="Markowitz V."/>
            <person name="Cheng J.-F."/>
            <person name="Hugenholtz P."/>
            <person name="Woyke T."/>
            <person name="Wu D."/>
            <person name="Spring S."/>
            <person name="Schroeder M."/>
            <person name="Brambilla E."/>
            <person name="Klenk H.-P."/>
            <person name="Eisen J.A."/>
        </authorList>
    </citation>
    <scope>NUCLEOTIDE SEQUENCE [LARGE SCALE GENOMIC DNA]</scope>
    <source>
        <strain evidence="9">ATCC BAA-1237 / DSM 17374 / SPN1</strain>
    </source>
</reference>
<dbReference type="STRING" id="760011.Spico_1835"/>
<keyword evidence="3 5" id="KW-0378">Hydrolase</keyword>
<dbReference type="CDD" id="cd06782">
    <property type="entry name" value="cpPDZ_CPP-like"/>
    <property type="match status" value="1"/>
</dbReference>
<evidence type="ECO:0000256" key="5">
    <source>
        <dbReference type="RuleBase" id="RU004404"/>
    </source>
</evidence>
<proteinExistence type="inferred from homology"/>
<dbReference type="HOGENOM" id="CLU_017295_3_0_12"/>
<dbReference type="GO" id="GO:0006508">
    <property type="term" value="P:proteolysis"/>
    <property type="evidence" value="ECO:0007669"/>
    <property type="project" value="UniProtKB-KW"/>
</dbReference>
<dbReference type="KEGG" id="scc:Spico_1835"/>
<dbReference type="NCBIfam" id="TIGR00225">
    <property type="entry name" value="prc"/>
    <property type="match status" value="1"/>
</dbReference>
<dbReference type="InterPro" id="IPR041489">
    <property type="entry name" value="PDZ_6"/>
</dbReference>
<dbReference type="Gene3D" id="2.30.42.10">
    <property type="match status" value="1"/>
</dbReference>
<dbReference type="SUPFAM" id="SSF52096">
    <property type="entry name" value="ClpP/crotonase"/>
    <property type="match status" value="1"/>
</dbReference>
<dbReference type="PANTHER" id="PTHR32060">
    <property type="entry name" value="TAIL-SPECIFIC PROTEASE"/>
    <property type="match status" value="1"/>
</dbReference>
<evidence type="ECO:0000256" key="6">
    <source>
        <dbReference type="SAM" id="SignalP"/>
    </source>
</evidence>
<accession>F4GLZ2</accession>
<gene>
    <name evidence="8" type="ordered locus">Spico_1835</name>
</gene>
<dbReference type="GO" id="GO:0008236">
    <property type="term" value="F:serine-type peptidase activity"/>
    <property type="evidence" value="ECO:0007669"/>
    <property type="project" value="UniProtKB-KW"/>
</dbReference>
<dbReference type="GO" id="GO:0007165">
    <property type="term" value="P:signal transduction"/>
    <property type="evidence" value="ECO:0007669"/>
    <property type="project" value="TreeGrafter"/>
</dbReference>
<dbReference type="Gene3D" id="3.90.226.10">
    <property type="entry name" value="2-enoyl-CoA Hydratase, Chain A, domain 1"/>
    <property type="match status" value="1"/>
</dbReference>
<dbReference type="Gene3D" id="3.30.750.44">
    <property type="match status" value="1"/>
</dbReference>
<dbReference type="GO" id="GO:0004175">
    <property type="term" value="F:endopeptidase activity"/>
    <property type="evidence" value="ECO:0007669"/>
    <property type="project" value="TreeGrafter"/>
</dbReference>
<dbReference type="GO" id="GO:0030288">
    <property type="term" value="C:outer membrane-bounded periplasmic space"/>
    <property type="evidence" value="ECO:0007669"/>
    <property type="project" value="TreeGrafter"/>
</dbReference>
<evidence type="ECO:0000256" key="1">
    <source>
        <dbReference type="ARBA" id="ARBA00009179"/>
    </source>
</evidence>
<dbReference type="eggNOG" id="COG0793">
    <property type="taxonomic scope" value="Bacteria"/>
</dbReference>
<dbReference type="AlphaFoldDB" id="F4GLZ2"/>
<keyword evidence="4 5" id="KW-0720">Serine protease</keyword>
<name>F4GLZ2_PARC1</name>
<keyword evidence="9" id="KW-1185">Reference proteome</keyword>
<evidence type="ECO:0000256" key="2">
    <source>
        <dbReference type="ARBA" id="ARBA00022670"/>
    </source>
</evidence>
<dbReference type="SMART" id="SM00228">
    <property type="entry name" value="PDZ"/>
    <property type="match status" value="1"/>
</dbReference>
<dbReference type="InterPro" id="IPR029045">
    <property type="entry name" value="ClpP/crotonase-like_dom_sf"/>
</dbReference>
<dbReference type="InterPro" id="IPR005151">
    <property type="entry name" value="Tail-specific_protease"/>
</dbReference>
<dbReference type="InterPro" id="IPR004447">
    <property type="entry name" value="Peptidase_S41A"/>
</dbReference>
<evidence type="ECO:0000313" key="8">
    <source>
        <dbReference type="EMBL" id="AEC03033.1"/>
    </source>
</evidence>
<evidence type="ECO:0000313" key="9">
    <source>
        <dbReference type="Proteomes" id="UP000007939"/>
    </source>
</evidence>
<dbReference type="InterPro" id="IPR001478">
    <property type="entry name" value="PDZ"/>
</dbReference>
<evidence type="ECO:0000256" key="4">
    <source>
        <dbReference type="ARBA" id="ARBA00022825"/>
    </source>
</evidence>
<sequence>MKKYLLHFFFSFVVLLAAIPALAAGPIHERASSSYYNPYSTSFTSSQNDEIEQDMQQLERLYRYVDSMYLNDIDRNAAYEAMAKALLASLEDEYSFYIGADEASDYMDDTTGVYGGIGTYISKPHPDSRDSSNPDALYITIVSPFPGSPAERAGLRSGDLITHIDGKDVDDLSVAQASSSLKGTPGTPVTLTVKRGGNPFEVSLIREQVTTPSTTHGIIDGNIGYVQISQFVTSTAKDVEKILKDFQSKKVAGIVIDLRNNHGGLVDSALTIADFFLPDGKTIVNLNHKNKSDDIRYIASDGTLIPQNVPLALLINEGSASSSEILAGALKDNGRAILVGETSFGKGVMQSVTTFGNGYLQVTNARYLTPSGADIHKKGIEPDIRVEEPSFTEEEVLSYEKLMADRAIYVFVDAHPDYTEENLQTFAQENAESGVRKELLILLVRNEYLARIPYADRPIADLKHDVTLLKAIEYIHSGQ</sequence>
<feature type="signal peptide" evidence="6">
    <location>
        <begin position="1"/>
        <end position="23"/>
    </location>
</feature>
<dbReference type="EMBL" id="CP002659">
    <property type="protein sequence ID" value="AEC03033.1"/>
    <property type="molecule type" value="Genomic_DNA"/>
</dbReference>
<dbReference type="Pfam" id="PF17820">
    <property type="entry name" value="PDZ_6"/>
    <property type="match status" value="1"/>
</dbReference>